<dbReference type="AlphaFoldDB" id="A0AAN9V1F4"/>
<sequence length="126" mass="14364">MKLGRNSTKTIGEAANDREGNIAVSVVEDRLPSVAVSPLEIRPLLSRTSRNKNKRAMTSKSDILTSTPFKEENRLQQQGRIEKRHYKKRKNKKEACYKEAMLLSKDLDLICQKKTKDKSESTEDGE</sequence>
<evidence type="ECO:0000313" key="2">
    <source>
        <dbReference type="EMBL" id="KAK7789836.1"/>
    </source>
</evidence>
<feature type="region of interest" description="Disordered" evidence="1">
    <location>
        <begin position="46"/>
        <end position="92"/>
    </location>
</feature>
<evidence type="ECO:0000256" key="1">
    <source>
        <dbReference type="SAM" id="MobiDB-lite"/>
    </source>
</evidence>
<name>A0AAN9V1F4_9ORTH</name>
<proteinExistence type="predicted"/>
<dbReference type="EMBL" id="JAZDUA010000702">
    <property type="protein sequence ID" value="KAK7789836.1"/>
    <property type="molecule type" value="Genomic_DNA"/>
</dbReference>
<organism evidence="2 3">
    <name type="scientific">Gryllus longicercus</name>
    <dbReference type="NCBI Taxonomy" id="2509291"/>
    <lineage>
        <taxon>Eukaryota</taxon>
        <taxon>Metazoa</taxon>
        <taxon>Ecdysozoa</taxon>
        <taxon>Arthropoda</taxon>
        <taxon>Hexapoda</taxon>
        <taxon>Insecta</taxon>
        <taxon>Pterygota</taxon>
        <taxon>Neoptera</taxon>
        <taxon>Polyneoptera</taxon>
        <taxon>Orthoptera</taxon>
        <taxon>Ensifera</taxon>
        <taxon>Gryllidea</taxon>
        <taxon>Grylloidea</taxon>
        <taxon>Gryllidae</taxon>
        <taxon>Gryllinae</taxon>
        <taxon>Gryllus</taxon>
    </lineage>
</organism>
<dbReference type="Proteomes" id="UP001378592">
    <property type="component" value="Unassembled WGS sequence"/>
</dbReference>
<feature type="compositionally biased region" description="Polar residues" evidence="1">
    <location>
        <begin position="58"/>
        <end position="68"/>
    </location>
</feature>
<protein>
    <submittedName>
        <fullName evidence="2">Uncharacterized protein</fullName>
    </submittedName>
</protein>
<accession>A0AAN9V1F4</accession>
<reference evidence="2 3" key="1">
    <citation type="submission" date="2024-03" db="EMBL/GenBank/DDBJ databases">
        <title>The genome assembly and annotation of the cricket Gryllus longicercus Weissman &amp; Gray.</title>
        <authorList>
            <person name="Szrajer S."/>
            <person name="Gray D."/>
            <person name="Ylla G."/>
        </authorList>
    </citation>
    <scope>NUCLEOTIDE SEQUENCE [LARGE SCALE GENOMIC DNA]</scope>
    <source>
        <strain evidence="2">DAG 2021-001</strain>
        <tissue evidence="2">Whole body minus gut</tissue>
    </source>
</reference>
<gene>
    <name evidence="2" type="ORF">R5R35_011233</name>
</gene>
<comment type="caution">
    <text evidence="2">The sequence shown here is derived from an EMBL/GenBank/DDBJ whole genome shotgun (WGS) entry which is preliminary data.</text>
</comment>
<feature type="compositionally biased region" description="Basic residues" evidence="1">
    <location>
        <begin position="82"/>
        <end position="92"/>
    </location>
</feature>
<evidence type="ECO:0000313" key="3">
    <source>
        <dbReference type="Proteomes" id="UP001378592"/>
    </source>
</evidence>
<keyword evidence="3" id="KW-1185">Reference proteome</keyword>